<dbReference type="Pfam" id="PF00553">
    <property type="entry name" value="CBM_2"/>
    <property type="match status" value="1"/>
</dbReference>
<dbReference type="InterPro" id="IPR001919">
    <property type="entry name" value="CBD2"/>
</dbReference>
<evidence type="ECO:0000256" key="5">
    <source>
        <dbReference type="ARBA" id="ARBA00023277"/>
    </source>
</evidence>
<feature type="domain" description="CBM2" evidence="12">
    <location>
        <begin position="23"/>
        <end position="119"/>
    </location>
</feature>
<evidence type="ECO:0000259" key="12">
    <source>
        <dbReference type="Pfam" id="PF00553"/>
    </source>
</evidence>
<evidence type="ECO:0000256" key="6">
    <source>
        <dbReference type="ARBA" id="ARBA00023295"/>
    </source>
</evidence>
<dbReference type="OrthoDB" id="10257085at2759"/>
<dbReference type="InterPro" id="IPR001701">
    <property type="entry name" value="Glyco_hydro_9"/>
</dbReference>
<dbReference type="Gene3D" id="2.60.40.290">
    <property type="match status" value="1"/>
</dbReference>
<dbReference type="Proteomes" id="UP000076420">
    <property type="component" value="Unassembled WGS sequence"/>
</dbReference>
<comment type="similarity">
    <text evidence="2 8 10">Belongs to the glycosyl hydrolase 9 (cellulase E) family.</text>
</comment>
<evidence type="ECO:0000256" key="8">
    <source>
        <dbReference type="PROSITE-ProRule" id="PRU10059"/>
    </source>
</evidence>
<dbReference type="PANTHER" id="PTHR22298">
    <property type="entry name" value="ENDO-1,4-BETA-GLUCANASE"/>
    <property type="match status" value="1"/>
</dbReference>
<dbReference type="InterPro" id="IPR012341">
    <property type="entry name" value="6hp_glycosidase-like_sf"/>
</dbReference>
<evidence type="ECO:0000259" key="13">
    <source>
        <dbReference type="Pfam" id="PF00759"/>
    </source>
</evidence>
<dbReference type="RefSeq" id="XP_013069523.2">
    <property type="nucleotide sequence ID" value="XM_013214069.2"/>
</dbReference>
<feature type="chain" id="PRO_5014204734" description="Endoglucanase" evidence="10">
    <location>
        <begin position="21"/>
        <end position="727"/>
    </location>
</feature>
<proteinExistence type="inferred from homology"/>
<protein>
    <recommendedName>
        <fullName evidence="10">Endoglucanase</fullName>
        <ecNumber evidence="10">3.2.1.4</ecNumber>
    </recommendedName>
</protein>
<dbReference type="PROSITE" id="PS00592">
    <property type="entry name" value="GH9_2"/>
    <property type="match status" value="1"/>
</dbReference>
<dbReference type="EnsemblMetazoa" id="BGLB003304-RB">
    <property type="protein sequence ID" value="BGLB003304-PB"/>
    <property type="gene ID" value="BGLB003304"/>
</dbReference>
<feature type="domain" description="Glycoside hydrolase family 9" evidence="13">
    <location>
        <begin position="274"/>
        <end position="691"/>
    </location>
</feature>
<dbReference type="InterPro" id="IPR012291">
    <property type="entry name" value="CBM2_carb-bd_dom_sf"/>
</dbReference>
<organism evidence="14 15">
    <name type="scientific">Biomphalaria glabrata</name>
    <name type="common">Bloodfluke planorb</name>
    <name type="synonym">Freshwater snail</name>
    <dbReference type="NCBI Taxonomy" id="6526"/>
    <lineage>
        <taxon>Eukaryota</taxon>
        <taxon>Metazoa</taxon>
        <taxon>Spiralia</taxon>
        <taxon>Lophotrochozoa</taxon>
        <taxon>Mollusca</taxon>
        <taxon>Gastropoda</taxon>
        <taxon>Heterobranchia</taxon>
        <taxon>Euthyneura</taxon>
        <taxon>Panpulmonata</taxon>
        <taxon>Hygrophila</taxon>
        <taxon>Lymnaeoidea</taxon>
        <taxon>Planorbidae</taxon>
        <taxon>Biomphalaria</taxon>
    </lineage>
</organism>
<accession>A0A2C9JJ67</accession>
<evidence type="ECO:0000256" key="1">
    <source>
        <dbReference type="ARBA" id="ARBA00000966"/>
    </source>
</evidence>
<evidence type="ECO:0000256" key="2">
    <source>
        <dbReference type="ARBA" id="ARBA00007072"/>
    </source>
</evidence>
<gene>
    <name evidence="14" type="primary">106057041</name>
</gene>
<feature type="region of interest" description="Disordered" evidence="11">
    <location>
        <begin position="708"/>
        <end position="727"/>
    </location>
</feature>
<dbReference type="SUPFAM" id="SSF48208">
    <property type="entry name" value="Six-hairpin glycosidases"/>
    <property type="match status" value="1"/>
</dbReference>
<dbReference type="GO" id="GO:0030247">
    <property type="term" value="F:polysaccharide binding"/>
    <property type="evidence" value="ECO:0007669"/>
    <property type="project" value="InterPro"/>
</dbReference>
<dbReference type="PROSITE" id="PS00698">
    <property type="entry name" value="GH9_3"/>
    <property type="match status" value="1"/>
</dbReference>
<dbReference type="GO" id="GO:0030245">
    <property type="term" value="P:cellulose catabolic process"/>
    <property type="evidence" value="ECO:0007669"/>
    <property type="project" value="UniProtKB-KW"/>
</dbReference>
<evidence type="ECO:0000256" key="3">
    <source>
        <dbReference type="ARBA" id="ARBA00022801"/>
    </source>
</evidence>
<dbReference type="VEuPathDB" id="VectorBase:BGLB003304"/>
<dbReference type="InterPro" id="IPR018221">
    <property type="entry name" value="Glyco_hydro_9_His_AS"/>
</dbReference>
<feature type="active site" evidence="8">
    <location>
        <position position="626"/>
    </location>
</feature>
<keyword evidence="5 8" id="KW-0119">Carbohydrate metabolism</keyword>
<dbReference type="SUPFAM" id="SSF49384">
    <property type="entry name" value="Carbohydrate-binding domain"/>
    <property type="match status" value="1"/>
</dbReference>
<evidence type="ECO:0000256" key="11">
    <source>
        <dbReference type="SAM" id="MobiDB-lite"/>
    </source>
</evidence>
<evidence type="ECO:0000313" key="15">
    <source>
        <dbReference type="Proteomes" id="UP000076420"/>
    </source>
</evidence>
<reference evidence="14" key="1">
    <citation type="submission" date="2020-05" db="UniProtKB">
        <authorList>
            <consortium name="EnsemblMetazoa"/>
        </authorList>
    </citation>
    <scope>IDENTIFICATION</scope>
    <source>
        <strain evidence="14">BB02</strain>
    </source>
</reference>
<feature type="active site" evidence="9">
    <location>
        <position position="679"/>
    </location>
</feature>
<dbReference type="Gene3D" id="1.50.10.10">
    <property type="match status" value="1"/>
</dbReference>
<evidence type="ECO:0000256" key="9">
    <source>
        <dbReference type="PROSITE-ProRule" id="PRU10060"/>
    </source>
</evidence>
<feature type="active site" evidence="9">
    <location>
        <position position="670"/>
    </location>
</feature>
<dbReference type="InterPro" id="IPR008965">
    <property type="entry name" value="CBM2/CBM3_carb-bd_dom_sf"/>
</dbReference>
<dbReference type="EC" id="3.2.1.4" evidence="10"/>
<keyword evidence="3 8" id="KW-0378">Hydrolase</keyword>
<evidence type="ECO:0000256" key="4">
    <source>
        <dbReference type="ARBA" id="ARBA00023001"/>
    </source>
</evidence>
<keyword evidence="4 10" id="KW-0136">Cellulose degradation</keyword>
<keyword evidence="10" id="KW-0732">Signal</keyword>
<feature type="compositionally biased region" description="Gly residues" evidence="11">
    <location>
        <begin position="718"/>
        <end position="727"/>
    </location>
</feature>
<keyword evidence="6 8" id="KW-0326">Glycosidase</keyword>
<dbReference type="EnsemblMetazoa" id="BGLB003304-RC">
    <property type="protein sequence ID" value="BGLB003304-PC"/>
    <property type="gene ID" value="BGLB003304"/>
</dbReference>
<dbReference type="GO" id="GO:0008810">
    <property type="term" value="F:cellulase activity"/>
    <property type="evidence" value="ECO:0007669"/>
    <property type="project" value="UniProtKB-EC"/>
</dbReference>
<evidence type="ECO:0000256" key="10">
    <source>
        <dbReference type="RuleBase" id="RU361166"/>
    </source>
</evidence>
<name>A0A2C9JJ67_BIOGL</name>
<keyword evidence="7 8" id="KW-0624">Polysaccharide degradation</keyword>
<dbReference type="AlphaFoldDB" id="A0A2C9JJ67"/>
<feature type="signal peptide" evidence="10">
    <location>
        <begin position="1"/>
        <end position="20"/>
    </location>
</feature>
<dbReference type="InterPro" id="IPR008928">
    <property type="entry name" value="6-hairpin_glycosidase_sf"/>
</dbReference>
<evidence type="ECO:0000313" key="14">
    <source>
        <dbReference type="EnsemblMetazoa" id="BGLB003304-PC"/>
    </source>
</evidence>
<dbReference type="STRING" id="6526.A0A2C9JJ67"/>
<comment type="catalytic activity">
    <reaction evidence="1 10">
        <text>Endohydrolysis of (1-&gt;4)-beta-D-glucosidic linkages in cellulose, lichenin and cereal beta-D-glucans.</text>
        <dbReference type="EC" id="3.2.1.4"/>
    </reaction>
</comment>
<dbReference type="VEuPathDB" id="VectorBase:BGLAX_029625"/>
<evidence type="ECO:0000256" key="7">
    <source>
        <dbReference type="ARBA" id="ARBA00023326"/>
    </source>
</evidence>
<dbReference type="InterPro" id="IPR033126">
    <property type="entry name" value="Glyco_hydro_9_Asp/Glu_AS"/>
</dbReference>
<dbReference type="KEGG" id="bgt:106057041"/>
<dbReference type="Pfam" id="PF00759">
    <property type="entry name" value="Glyco_hydro_9"/>
    <property type="match status" value="1"/>
</dbReference>
<sequence>MMRLLGSCVVLLVGLCSVQADITVPVQNHWNGGFQAEVCFDITVELHSWTVTLKFDQPISSLDVYTAEIQETKDGGKTYVLTNKNWNKDEHVGDRLCIQMQGHGTGDINPTITASLSGQPGGGVVVTTTVKTAPPGQTLPTTTPRPFVLPSGDGEKATLTVNINNPDNFQGYFDFTVPENIFGWIINVTFNKPVKQMMNFEVGDVLSHSTDNLNWVVVNRPEHVAYPAGSKLHLKFDAQYGGGGITGSAVLINMGKDTLHVTPVPNTDNSKYNYNDVLYKSILFYEAQRSGKLPPNNRIPWRGDSALGDKGEAGEDLTGGWYDAGDHVKFNFPMAYSTAILTWGYLLYRDAYEAAGQTQWMLESIKWPLDYLLKCHVKPNELYVQVGDGGADHSYWGPPELMTMPRPSFKITASKPGSDIAMDTAAAFVTGYFAFKEKDPTYANTLLEHAKQLWDFGMNHKGKYSESVGAAAGFYPSNNFTDELCWGSIWLYQATKEAKYLTEAEKYLDDLPAWGMSWDDKTIVNQVLLYNITKKDKYKAAVEGSYKMWFPGGSIPYTPKGLAYRLQWGSLRYASNMAFAALLAADTGLHPEEYRRWAMCQIHYALGDTGFSYVIGFGSKYPLRPHHRASSCPNPPAKCGSQIMPMKEPSPHVLYGALVGGPGQNDDYTDDRSNYVNNEVACDYNAAFQGAVAALKSLYIRHEHPEQKGNAQCPFSSGSGGPGGVVG</sequence>